<evidence type="ECO:0000256" key="8">
    <source>
        <dbReference type="ARBA" id="ARBA00022990"/>
    </source>
</evidence>
<keyword evidence="4" id="KW-0808">Transferase</keyword>
<dbReference type="InterPro" id="IPR016181">
    <property type="entry name" value="Acyl_CoA_acyltransferase"/>
</dbReference>
<evidence type="ECO:0000256" key="10">
    <source>
        <dbReference type="ARBA" id="ARBA00023163"/>
    </source>
</evidence>
<reference evidence="17 18" key="1">
    <citation type="journal article" date="2018" name="BMC Genomics">
        <title>Comparative genome analyses reveal sequence features reflecting distinct modes of host-adaptation between dicot and monocot powdery mildew.</title>
        <authorList>
            <person name="Wu Y."/>
            <person name="Ma X."/>
            <person name="Pan Z."/>
            <person name="Kale S.D."/>
            <person name="Song Y."/>
            <person name="King H."/>
            <person name="Zhang Q."/>
            <person name="Presley C."/>
            <person name="Deng X."/>
            <person name="Wei C.I."/>
            <person name="Xiao S."/>
        </authorList>
    </citation>
    <scope>NUCLEOTIDE SEQUENCE [LARGE SCALE GENOMIC DNA]</scope>
    <source>
        <strain evidence="17">UMSG2</strain>
    </source>
</reference>
<evidence type="ECO:0000256" key="15">
    <source>
        <dbReference type="SAM" id="MobiDB-lite"/>
    </source>
</evidence>
<keyword evidence="9" id="KW-0805">Transcription regulation</keyword>
<name>A0A420HU54_9PEZI</name>
<dbReference type="InterPro" id="IPR036388">
    <property type="entry name" value="WH-like_DNA-bd_sf"/>
</dbReference>
<evidence type="ECO:0000256" key="14">
    <source>
        <dbReference type="PIRSR" id="PIRSR602717-51"/>
    </source>
</evidence>
<dbReference type="InterPro" id="IPR002717">
    <property type="entry name" value="HAT_MYST-type"/>
</dbReference>
<evidence type="ECO:0000259" key="16">
    <source>
        <dbReference type="PROSITE" id="PS51726"/>
    </source>
</evidence>
<evidence type="ECO:0000256" key="12">
    <source>
        <dbReference type="ARBA" id="ARBA00023315"/>
    </source>
</evidence>
<dbReference type="PROSITE" id="PS51726">
    <property type="entry name" value="MYST_HAT"/>
    <property type="match status" value="1"/>
</dbReference>
<dbReference type="InterPro" id="IPR040706">
    <property type="entry name" value="Zf-MYST"/>
</dbReference>
<dbReference type="GO" id="GO:0035267">
    <property type="term" value="C:NuA4 histone acetyltransferase complex"/>
    <property type="evidence" value="ECO:0007669"/>
    <property type="project" value="TreeGrafter"/>
</dbReference>
<keyword evidence="8" id="KW-0007">Acetylation</keyword>
<evidence type="ECO:0000256" key="1">
    <source>
        <dbReference type="ARBA" id="ARBA00004123"/>
    </source>
</evidence>
<evidence type="ECO:0000256" key="9">
    <source>
        <dbReference type="ARBA" id="ARBA00023015"/>
    </source>
</evidence>
<organism evidence="17 18">
    <name type="scientific">Erysiphe neolycopersici</name>
    <dbReference type="NCBI Taxonomy" id="212602"/>
    <lineage>
        <taxon>Eukaryota</taxon>
        <taxon>Fungi</taxon>
        <taxon>Dikarya</taxon>
        <taxon>Ascomycota</taxon>
        <taxon>Pezizomycotina</taxon>
        <taxon>Leotiomycetes</taxon>
        <taxon>Erysiphales</taxon>
        <taxon>Erysiphaceae</taxon>
        <taxon>Erysiphe</taxon>
    </lineage>
</organism>
<dbReference type="EC" id="2.3.1.48" evidence="3"/>
<accession>A0A420HU54</accession>
<dbReference type="EMBL" id="MCFK01004614">
    <property type="protein sequence ID" value="RKF60965.1"/>
    <property type="molecule type" value="Genomic_DNA"/>
</dbReference>
<dbReference type="GO" id="GO:0008270">
    <property type="term" value="F:zinc ion binding"/>
    <property type="evidence" value="ECO:0007669"/>
    <property type="project" value="UniProtKB-KW"/>
</dbReference>
<keyword evidence="18" id="KW-1185">Reference proteome</keyword>
<comment type="similarity">
    <text evidence="2">Belongs to the MYST (SAS/MOZ) family.</text>
</comment>
<keyword evidence="11" id="KW-0539">Nucleus</keyword>
<dbReference type="Proteomes" id="UP000286134">
    <property type="component" value="Unassembled WGS sequence"/>
</dbReference>
<sequence length="412" mass="47489">MLENKKATSKRISARQRNSSVAEPFPTEAFSGRYAKKDFNSRSMKKKKTPYICKRKKSIKEARNIENVTLGDVRFQAWYSSWYPKDFLGKENKIIKDLYVCSRCFAYSRGEENEELWAWFKHWQICRKKALPGEKIYVHDEWVERTEDTPTENKGVLSIWEVDGAIETLFCQNLSLFAKLFLENKSVFFDVSGFNFFLLVYAPPKTSSDTGLASQIIGFFSKEKISWDSNNLACILVFPPWQRKGLGSLLIGISYAIAQRKNIMGGPERPISDLGLKGYRGFWGRKIAKFLLSLDVDVKPCTIDIETISRETWISSDDCLTMIKEMDILDYSHDISEGLSNNATTLHKYTKRGTQDKVQDKLHISINKQRLREWVVREGLQLVRVVSENGFRPGYALEYPHCEALDSLINTD</sequence>
<dbReference type="OrthoDB" id="787137at2759"/>
<dbReference type="InterPro" id="IPR050603">
    <property type="entry name" value="MYST_HAT"/>
</dbReference>
<keyword evidence="7" id="KW-0862">Zinc</keyword>
<evidence type="ECO:0000256" key="11">
    <source>
        <dbReference type="ARBA" id="ARBA00023242"/>
    </source>
</evidence>
<keyword evidence="10" id="KW-0804">Transcription</keyword>
<dbReference type="Gene3D" id="3.30.60.60">
    <property type="entry name" value="N-acetyl transferase-like"/>
    <property type="match status" value="1"/>
</dbReference>
<feature type="region of interest" description="Disordered" evidence="15">
    <location>
        <begin position="1"/>
        <end position="24"/>
    </location>
</feature>
<dbReference type="PANTHER" id="PTHR10615">
    <property type="entry name" value="HISTONE ACETYLTRANSFERASE"/>
    <property type="match status" value="1"/>
</dbReference>
<comment type="subcellular location">
    <subcellularLocation>
        <location evidence="1">Nucleus</location>
    </subcellularLocation>
</comment>
<feature type="active site" description="Proton donor/acceptor" evidence="14">
    <location>
        <position position="268"/>
    </location>
</feature>
<dbReference type="PANTHER" id="PTHR10615:SF219">
    <property type="entry name" value="HISTONE ACETYLTRANSFERASE KAT5"/>
    <property type="match status" value="1"/>
</dbReference>
<evidence type="ECO:0000256" key="13">
    <source>
        <dbReference type="ARBA" id="ARBA00045805"/>
    </source>
</evidence>
<keyword evidence="6" id="KW-0863">Zinc-finger</keyword>
<evidence type="ECO:0000256" key="7">
    <source>
        <dbReference type="ARBA" id="ARBA00022833"/>
    </source>
</evidence>
<evidence type="ECO:0000256" key="5">
    <source>
        <dbReference type="ARBA" id="ARBA00022723"/>
    </source>
</evidence>
<evidence type="ECO:0000256" key="6">
    <source>
        <dbReference type="ARBA" id="ARBA00022771"/>
    </source>
</evidence>
<dbReference type="Pfam" id="PF01853">
    <property type="entry name" value="MOZ_SAS"/>
    <property type="match status" value="1"/>
</dbReference>
<dbReference type="Gene3D" id="3.40.630.30">
    <property type="match status" value="1"/>
</dbReference>
<evidence type="ECO:0000313" key="17">
    <source>
        <dbReference type="EMBL" id="RKF60965.1"/>
    </source>
</evidence>
<evidence type="ECO:0000256" key="4">
    <source>
        <dbReference type="ARBA" id="ARBA00022679"/>
    </source>
</evidence>
<dbReference type="GO" id="GO:0006355">
    <property type="term" value="P:regulation of DNA-templated transcription"/>
    <property type="evidence" value="ECO:0007669"/>
    <property type="project" value="InterPro"/>
</dbReference>
<dbReference type="AlphaFoldDB" id="A0A420HU54"/>
<dbReference type="Pfam" id="PF17772">
    <property type="entry name" value="zf-MYST"/>
    <property type="match status" value="1"/>
</dbReference>
<dbReference type="GO" id="GO:0005634">
    <property type="term" value="C:nucleus"/>
    <property type="evidence" value="ECO:0007669"/>
    <property type="project" value="UniProtKB-SubCell"/>
</dbReference>
<dbReference type="GO" id="GO:0046972">
    <property type="term" value="F:histone H4K16 acetyltransferase activity"/>
    <property type="evidence" value="ECO:0007669"/>
    <property type="project" value="TreeGrafter"/>
</dbReference>
<dbReference type="Gene3D" id="1.10.10.10">
    <property type="entry name" value="Winged helix-like DNA-binding domain superfamily/Winged helix DNA-binding domain"/>
    <property type="match status" value="1"/>
</dbReference>
<dbReference type="SUPFAM" id="SSF55729">
    <property type="entry name" value="Acyl-CoA N-acyltransferases (Nat)"/>
    <property type="match status" value="1"/>
</dbReference>
<protein>
    <recommendedName>
        <fullName evidence="3">histone acetyltransferase</fullName>
        <ecNumber evidence="3">2.3.1.48</ecNumber>
    </recommendedName>
</protein>
<gene>
    <name evidence="17" type="ORF">OnM2_046051</name>
</gene>
<comment type="function">
    <text evidence="13">Catalytic component of the NuA4 histone acetyltransferase (HAT) complex which is involved in epigenetic transcriptional activation of selected genes principally by acetylation of nucleosomal histones H4, H3, H2B, H2A and H2A variant H2A.Z. Acetylates histone H4 to form H4K5ac, H4K8ac, H4K12ac and H4K16ac, histone H3 to form H3K14ac, and histone H2A to form H2AK4ac and H2AK7ac. The NuA4 complex is involved in the DNA damage response and is required for chromosome segregation. The NuA4 complex plays a direct role in repair of DNA double-strand breaks (DSBs) through homologous recombination. Recruitment to promoters depends on H3K4me. Also acetylates non-histone proteins. In addition to protein acetyltransferase, can use different acyl-CoA substrates, such as 2-hydroxyisobutanoyl-CoA (2-hydroxyisobutyryl-CoA) or (2E)-butenoyl-CoA (crotonyl-CoA), and is able to mediate protein 2-hydroxyisobutyrylation and crotonylation, respectively.</text>
</comment>
<keyword evidence="12" id="KW-0012">Acyltransferase</keyword>
<evidence type="ECO:0000256" key="2">
    <source>
        <dbReference type="ARBA" id="ARBA00010107"/>
    </source>
</evidence>
<evidence type="ECO:0000313" key="18">
    <source>
        <dbReference type="Proteomes" id="UP000286134"/>
    </source>
</evidence>
<feature type="domain" description="MYST-type HAT" evidence="16">
    <location>
        <begin position="60"/>
        <end position="376"/>
    </location>
</feature>
<proteinExistence type="inferred from homology"/>
<dbReference type="STRING" id="212602.A0A420HU54"/>
<comment type="caution">
    <text evidence="17">The sequence shown here is derived from an EMBL/GenBank/DDBJ whole genome shotgun (WGS) entry which is preliminary data.</text>
</comment>
<evidence type="ECO:0000256" key="3">
    <source>
        <dbReference type="ARBA" id="ARBA00013184"/>
    </source>
</evidence>
<keyword evidence="5" id="KW-0479">Metal-binding</keyword>